<dbReference type="EMBL" id="LAZR01014267">
    <property type="protein sequence ID" value="KKM18223.1"/>
    <property type="molecule type" value="Genomic_DNA"/>
</dbReference>
<organism evidence="1">
    <name type="scientific">marine sediment metagenome</name>
    <dbReference type="NCBI Taxonomy" id="412755"/>
    <lineage>
        <taxon>unclassified sequences</taxon>
        <taxon>metagenomes</taxon>
        <taxon>ecological metagenomes</taxon>
    </lineage>
</organism>
<comment type="caution">
    <text evidence="1">The sequence shown here is derived from an EMBL/GenBank/DDBJ whole genome shotgun (WGS) entry which is preliminary data.</text>
</comment>
<gene>
    <name evidence="1" type="ORF">LCGC14_1667850</name>
</gene>
<name>A0A0F9K7Z9_9ZZZZ</name>
<reference evidence="1" key="1">
    <citation type="journal article" date="2015" name="Nature">
        <title>Complex archaea that bridge the gap between prokaryotes and eukaryotes.</title>
        <authorList>
            <person name="Spang A."/>
            <person name="Saw J.H."/>
            <person name="Jorgensen S.L."/>
            <person name="Zaremba-Niedzwiedzka K."/>
            <person name="Martijn J."/>
            <person name="Lind A.E."/>
            <person name="van Eijk R."/>
            <person name="Schleper C."/>
            <person name="Guy L."/>
            <person name="Ettema T.J."/>
        </authorList>
    </citation>
    <scope>NUCLEOTIDE SEQUENCE</scope>
</reference>
<dbReference type="Gene3D" id="3.30.2000.40">
    <property type="entry name" value="Myoviridae tail sheath stabiliser"/>
    <property type="match status" value="1"/>
</dbReference>
<accession>A0A0F9K7Z9</accession>
<sequence>MSNTSDDTGFKVIGVDQHQRAYEREIRSEPKGENRGRDILRDSRHSTPISITLMKIDGAILTYLNDQIKPVVEDDAKQIIVPIRYANAERWKQVRKDGVLRDGAGRVQTPIILFRRTSIRRGGLTNPVNKFVDRTYETGWNRHNSYDKFAVLNRITPSRELVSVTMPDYVDLTYDFLLWTDYIEQMNMLIETLNFEMDSYWGDRGDFKFRVRVDDYTIDTDVPTEGDRYVKATFQMKVNAYLLPETMYTVDKGPQATDRLRYTNKKVVTIIEVDDTIVS</sequence>
<dbReference type="InterPro" id="IPR038553">
    <property type="entry name" value="T4-gp15_tss_sf"/>
</dbReference>
<dbReference type="AlphaFoldDB" id="A0A0F9K7Z9"/>
<proteinExistence type="predicted"/>
<protein>
    <submittedName>
        <fullName evidence="1">Uncharacterized protein</fullName>
    </submittedName>
</protein>
<evidence type="ECO:0000313" key="1">
    <source>
        <dbReference type="EMBL" id="KKM18223.1"/>
    </source>
</evidence>